<dbReference type="Pfam" id="PF00023">
    <property type="entry name" value="Ank"/>
    <property type="match status" value="1"/>
</dbReference>
<feature type="repeat" description="ANK" evidence="6">
    <location>
        <begin position="214"/>
        <end position="246"/>
    </location>
</feature>
<dbReference type="InterPro" id="IPR051573">
    <property type="entry name" value="Ankyrin-SOCS_box_domain"/>
</dbReference>
<evidence type="ECO:0000256" key="2">
    <source>
        <dbReference type="ARBA" id="ARBA00005949"/>
    </source>
</evidence>
<dbReference type="SMART" id="SM00248">
    <property type="entry name" value="ANK"/>
    <property type="match status" value="7"/>
</dbReference>
<keyword evidence="4" id="KW-0833">Ubl conjugation pathway</keyword>
<feature type="repeat" description="ANK" evidence="6">
    <location>
        <begin position="288"/>
        <end position="320"/>
    </location>
</feature>
<keyword evidence="9" id="KW-1185">Reference proteome</keyword>
<evidence type="ECO:0000259" key="7">
    <source>
        <dbReference type="PROSITE" id="PS50225"/>
    </source>
</evidence>
<evidence type="ECO:0000256" key="3">
    <source>
        <dbReference type="ARBA" id="ARBA00022737"/>
    </source>
</evidence>
<name>A0A852IRV3_9PICI</name>
<keyword evidence="3" id="KW-0677">Repeat</keyword>
<keyword evidence="5 6" id="KW-0040">ANK repeat</keyword>
<dbReference type="GO" id="GO:0045732">
    <property type="term" value="P:positive regulation of protein catabolic process"/>
    <property type="evidence" value="ECO:0007669"/>
    <property type="project" value="TreeGrafter"/>
</dbReference>
<evidence type="ECO:0000256" key="1">
    <source>
        <dbReference type="ARBA" id="ARBA00004906"/>
    </source>
</evidence>
<dbReference type="InterPro" id="IPR036036">
    <property type="entry name" value="SOCS_box-like_dom_sf"/>
</dbReference>
<evidence type="ECO:0000256" key="6">
    <source>
        <dbReference type="PROSITE-ProRule" id="PRU00023"/>
    </source>
</evidence>
<dbReference type="InterPro" id="IPR036770">
    <property type="entry name" value="Ankyrin_rpt-contain_sf"/>
</dbReference>
<feature type="repeat" description="ANK" evidence="6">
    <location>
        <begin position="147"/>
        <end position="179"/>
    </location>
</feature>
<dbReference type="InterPro" id="IPR001496">
    <property type="entry name" value="SOCS_box"/>
</dbReference>
<feature type="domain" description="SOCS box" evidence="7">
    <location>
        <begin position="440"/>
        <end position="478"/>
    </location>
</feature>
<comment type="pathway">
    <text evidence="1">Protein modification; protein ubiquitination.</text>
</comment>
<dbReference type="PANTHER" id="PTHR24136">
    <property type="entry name" value="SOWAH (DROSOPHILA) HOMOLOG"/>
    <property type="match status" value="1"/>
</dbReference>
<dbReference type="PROSITE" id="PS50225">
    <property type="entry name" value="SOCS"/>
    <property type="match status" value="1"/>
</dbReference>
<organism evidence="8 9">
    <name type="scientific">Tricholaema leucomelas</name>
    <name type="common">pied barbet</name>
    <dbReference type="NCBI Taxonomy" id="240729"/>
    <lineage>
        <taxon>Eukaryota</taxon>
        <taxon>Metazoa</taxon>
        <taxon>Chordata</taxon>
        <taxon>Craniata</taxon>
        <taxon>Vertebrata</taxon>
        <taxon>Euteleostomi</taxon>
        <taxon>Archelosauria</taxon>
        <taxon>Archosauria</taxon>
        <taxon>Dinosauria</taxon>
        <taxon>Saurischia</taxon>
        <taxon>Theropoda</taxon>
        <taxon>Coelurosauria</taxon>
        <taxon>Aves</taxon>
        <taxon>Neognathae</taxon>
        <taxon>Neoaves</taxon>
        <taxon>Telluraves</taxon>
        <taxon>Coraciimorphae</taxon>
        <taxon>Piciformes</taxon>
        <taxon>Lybiidae</taxon>
        <taxon>Tricholaema lacrymosa</taxon>
    </lineage>
</organism>
<dbReference type="AlphaFoldDB" id="A0A852IRV3"/>
<comment type="similarity">
    <text evidence="2">Belongs to the ankyrin SOCS box (ASB) family.</text>
</comment>
<dbReference type="SUPFAM" id="SSF48403">
    <property type="entry name" value="Ankyrin repeat"/>
    <property type="match status" value="1"/>
</dbReference>
<dbReference type="CDD" id="cd03723">
    <property type="entry name" value="SOCS_ASB4_ASB18"/>
    <property type="match status" value="1"/>
</dbReference>
<accession>A0A852IRV3</accession>
<comment type="caution">
    <text evidence="8">The sequence shown here is derived from an EMBL/GenBank/DDBJ whole genome shotgun (WGS) entry which is preliminary data.</text>
</comment>
<feature type="non-terminal residue" evidence="8">
    <location>
        <position position="1"/>
    </location>
</feature>
<dbReference type="OrthoDB" id="194358at2759"/>
<dbReference type="PROSITE" id="PS50297">
    <property type="entry name" value="ANK_REP_REGION"/>
    <property type="match status" value="4"/>
</dbReference>
<feature type="non-terminal residue" evidence="8">
    <location>
        <position position="486"/>
    </location>
</feature>
<dbReference type="Gene3D" id="1.25.40.20">
    <property type="entry name" value="Ankyrin repeat-containing domain"/>
    <property type="match status" value="2"/>
</dbReference>
<dbReference type="PANTHER" id="PTHR24136:SF18">
    <property type="entry name" value="ANKYRIN REPEAT AND SOCS BOX PROTEIN 5"/>
    <property type="match status" value="1"/>
</dbReference>
<dbReference type="Proteomes" id="UP000627253">
    <property type="component" value="Unassembled WGS sequence"/>
</dbReference>
<dbReference type="GO" id="GO:0035556">
    <property type="term" value="P:intracellular signal transduction"/>
    <property type="evidence" value="ECO:0007669"/>
    <property type="project" value="InterPro"/>
</dbReference>
<feature type="repeat" description="ANK" evidence="6">
    <location>
        <begin position="180"/>
        <end position="212"/>
    </location>
</feature>
<dbReference type="Gene3D" id="1.10.750.20">
    <property type="entry name" value="SOCS box"/>
    <property type="match status" value="1"/>
</dbReference>
<dbReference type="Pfam" id="PF07525">
    <property type="entry name" value="SOCS_box"/>
    <property type="match status" value="1"/>
</dbReference>
<dbReference type="GO" id="GO:0016567">
    <property type="term" value="P:protein ubiquitination"/>
    <property type="evidence" value="ECO:0007669"/>
    <property type="project" value="UniProtKB-UniPathway"/>
</dbReference>
<dbReference type="SUPFAM" id="SSF158235">
    <property type="entry name" value="SOCS box-like"/>
    <property type="match status" value="1"/>
</dbReference>
<gene>
    <name evidence="8" type="primary">Asb16</name>
    <name evidence="8" type="ORF">TRILEU_R09465</name>
</gene>
<evidence type="ECO:0000313" key="9">
    <source>
        <dbReference type="Proteomes" id="UP000627253"/>
    </source>
</evidence>
<dbReference type="Pfam" id="PF12796">
    <property type="entry name" value="Ank_2"/>
    <property type="match status" value="2"/>
</dbReference>
<evidence type="ECO:0000256" key="5">
    <source>
        <dbReference type="ARBA" id="ARBA00023043"/>
    </source>
</evidence>
<dbReference type="PROSITE" id="PS50088">
    <property type="entry name" value="ANK_REPEAT"/>
    <property type="match status" value="4"/>
</dbReference>
<dbReference type="SMART" id="SM00969">
    <property type="entry name" value="SOCS_box"/>
    <property type="match status" value="1"/>
</dbReference>
<protein>
    <submittedName>
        <fullName evidence="8">ASB16 protein</fullName>
    </submittedName>
</protein>
<proteinExistence type="inferred from homology"/>
<dbReference type="FunFam" id="1.10.750.20:FF:000001">
    <property type="entry name" value="Ankyrin repeat and SOCS box containing 1"/>
    <property type="match status" value="1"/>
</dbReference>
<dbReference type="EMBL" id="WAAF01013237">
    <property type="protein sequence ID" value="NXX46443.1"/>
    <property type="molecule type" value="Genomic_DNA"/>
</dbReference>
<evidence type="ECO:0000313" key="8">
    <source>
        <dbReference type="EMBL" id="NXX46443.1"/>
    </source>
</evidence>
<dbReference type="UniPathway" id="UPA00143"/>
<dbReference type="InterPro" id="IPR002110">
    <property type="entry name" value="Ankyrin_rpt"/>
</dbReference>
<evidence type="ECO:0000256" key="4">
    <source>
        <dbReference type="ARBA" id="ARBA00022786"/>
    </source>
</evidence>
<reference evidence="8" key="1">
    <citation type="submission" date="2020-02" db="EMBL/GenBank/DDBJ databases">
        <title>Bird 10,000 Genomes (B10K) Project - Family phase.</title>
        <authorList>
            <person name="Zhang G."/>
        </authorList>
    </citation>
    <scope>NUCLEOTIDE SEQUENCE</scope>
    <source>
        <strain evidence="8">B10K-DU-002-37</strain>
        <tissue evidence="8">Muscle</tissue>
    </source>
</reference>
<sequence length="486" mass="53089">MAQETFAFTSSALRSLRLQRELLELEDRRRALARESATRRFLAASPRPPLSPLRRHQYCRDPAVHNALYAGDLLRVKSIFQDETTSNMVMETVSEELVWSPEQGMGLWVLSPRRQQTSALRIVSARGYGDCARHLLLRGAKVDAVVGGRAPLHDSAAAPRPDCTRLLLAFGADPNVLSDEGSAPLHLCATPDSLPCAELLLAHGARVNLGTRDRQVTALHVAARQGLVAHVELYLGHGADPSHRSRQGETPLNAACAAAERPEEAQRFLRVVELLLAAGAEPGAAGRKDHTPLHNACGNGQPGLVRLLLRHGADATVPNCAGYTPMDCALHAVEEYRHQRPEDILLLLLDHGAGPVHPKMLKFCCRHPPALEVVLNAYDRIPAAEGWVGAVPPELWEVRGCGVPATSLDSEQHLTEPTFVPSSLQEHQELYDSAVRMAGQPRRLQHLARCAIRRHLGARCHAAVPKLALPPTLRHYLQLPLEGVIS</sequence>